<dbReference type="EMBL" id="SSTE01014401">
    <property type="protein sequence ID" value="KAA0045651.1"/>
    <property type="molecule type" value="Genomic_DNA"/>
</dbReference>
<reference evidence="4 5" key="1">
    <citation type="submission" date="2019-08" db="EMBL/GenBank/DDBJ databases">
        <title>Draft genome sequences of two oriental melons (Cucumis melo L. var makuwa).</title>
        <authorList>
            <person name="Kwon S.-Y."/>
        </authorList>
    </citation>
    <scope>NUCLEOTIDE SEQUENCE [LARGE SCALE GENOMIC DNA]</scope>
    <source>
        <strain evidence="5">cv. Chang Bougi</strain>
        <strain evidence="4">cv. SW 3</strain>
        <tissue evidence="2">Leaf</tissue>
    </source>
</reference>
<feature type="region of interest" description="Disordered" evidence="1">
    <location>
        <begin position="1"/>
        <end position="26"/>
    </location>
</feature>
<organism evidence="2 4">
    <name type="scientific">Cucumis melo var. makuwa</name>
    <name type="common">Oriental melon</name>
    <dbReference type="NCBI Taxonomy" id="1194695"/>
    <lineage>
        <taxon>Eukaryota</taxon>
        <taxon>Viridiplantae</taxon>
        <taxon>Streptophyta</taxon>
        <taxon>Embryophyta</taxon>
        <taxon>Tracheophyta</taxon>
        <taxon>Spermatophyta</taxon>
        <taxon>Magnoliopsida</taxon>
        <taxon>eudicotyledons</taxon>
        <taxon>Gunneridae</taxon>
        <taxon>Pentapetalae</taxon>
        <taxon>rosids</taxon>
        <taxon>fabids</taxon>
        <taxon>Cucurbitales</taxon>
        <taxon>Cucurbitaceae</taxon>
        <taxon>Benincaseae</taxon>
        <taxon>Cucumis</taxon>
    </lineage>
</organism>
<dbReference type="EMBL" id="SSTD01015500">
    <property type="protein sequence ID" value="TYK02610.1"/>
    <property type="molecule type" value="Genomic_DNA"/>
</dbReference>
<proteinExistence type="predicted"/>
<keyword evidence="3" id="KW-0378">Hydrolase</keyword>
<protein>
    <submittedName>
        <fullName evidence="2">Gag-protease polyprotein</fullName>
    </submittedName>
</protein>
<dbReference type="OrthoDB" id="2272416at2759"/>
<sequence>MPPRKGARKGGGRGGRGDGRSQPEEQLAVLAANPNAPVTQVDLAAMEQRYQDMLQAALAPFLAAQQTQFAPVQAQTITPPAHVEAQPAPVQLSAKAKHLRDFGKYNPKTFDGSMDNPTKAQMWLTSIETIFWYMKYPEDQKAARTEKFVRGLRLDLQNIVRALRPATHADALRIALDLSLQERADSSKAAGRGSSLGQKRKAESQPTLAPQRDLRSGGVFQWHHQELAAAGRTLRELPTCGRGGRVHKGRFLLGSGVASGASNQGITPMLVLRNSMGLSRTSLPLHSREEFLPLPVRRPSELVLL</sequence>
<evidence type="ECO:0000313" key="2">
    <source>
        <dbReference type="EMBL" id="KAA0045651.1"/>
    </source>
</evidence>
<dbReference type="GO" id="GO:0006508">
    <property type="term" value="P:proteolysis"/>
    <property type="evidence" value="ECO:0007669"/>
    <property type="project" value="UniProtKB-KW"/>
</dbReference>
<dbReference type="Proteomes" id="UP000321947">
    <property type="component" value="Unassembled WGS sequence"/>
</dbReference>
<keyword evidence="3" id="KW-0645">Protease</keyword>
<feature type="region of interest" description="Disordered" evidence="1">
    <location>
        <begin position="187"/>
        <end position="214"/>
    </location>
</feature>
<dbReference type="AlphaFoldDB" id="A0A5A7TVV2"/>
<accession>A0A5A7TVV2</accession>
<evidence type="ECO:0000313" key="4">
    <source>
        <dbReference type="Proteomes" id="UP000321393"/>
    </source>
</evidence>
<evidence type="ECO:0000313" key="5">
    <source>
        <dbReference type="Proteomes" id="UP000321947"/>
    </source>
</evidence>
<evidence type="ECO:0000313" key="3">
    <source>
        <dbReference type="EMBL" id="TYK02610.1"/>
    </source>
</evidence>
<evidence type="ECO:0000256" key="1">
    <source>
        <dbReference type="SAM" id="MobiDB-lite"/>
    </source>
</evidence>
<gene>
    <name evidence="3" type="ORF">E5676_scaffold280G00150</name>
    <name evidence="2" type="ORF">E6C27_scaffold243G001640</name>
</gene>
<name>A0A5A7TVV2_CUCMM</name>
<dbReference type="Proteomes" id="UP000321393">
    <property type="component" value="Unassembled WGS sequence"/>
</dbReference>
<dbReference type="GO" id="GO:0008233">
    <property type="term" value="F:peptidase activity"/>
    <property type="evidence" value="ECO:0007669"/>
    <property type="project" value="UniProtKB-KW"/>
</dbReference>
<comment type="caution">
    <text evidence="2">The sequence shown here is derived from an EMBL/GenBank/DDBJ whole genome shotgun (WGS) entry which is preliminary data.</text>
</comment>
<feature type="compositionally biased region" description="Basic residues" evidence="1">
    <location>
        <begin position="1"/>
        <end position="11"/>
    </location>
</feature>